<feature type="transmembrane region" description="Helical" evidence="9">
    <location>
        <begin position="76"/>
        <end position="101"/>
    </location>
</feature>
<proteinExistence type="inferred from homology"/>
<keyword evidence="5 9" id="KW-0812">Transmembrane</keyword>
<keyword evidence="3" id="KW-0813">Transport</keyword>
<keyword evidence="8 9" id="KW-0472">Membrane</keyword>
<dbReference type="GO" id="GO:0061459">
    <property type="term" value="F:L-arginine transmembrane transporter activity"/>
    <property type="evidence" value="ECO:0007669"/>
    <property type="project" value="TreeGrafter"/>
</dbReference>
<feature type="transmembrane region" description="Helical" evidence="9">
    <location>
        <begin position="167"/>
        <end position="188"/>
    </location>
</feature>
<feature type="transmembrane region" description="Helical" evidence="9">
    <location>
        <begin position="436"/>
        <end position="461"/>
    </location>
</feature>
<comment type="similarity">
    <text evidence="2">Belongs to the amino acid/polyamine transporter 2 family.</text>
</comment>
<keyword evidence="4" id="KW-0926">Vacuole</keyword>
<feature type="transmembrane region" description="Helical" evidence="9">
    <location>
        <begin position="379"/>
        <end position="396"/>
    </location>
</feature>
<dbReference type="GO" id="GO:0005302">
    <property type="term" value="F:L-tyrosine transmembrane transporter activity"/>
    <property type="evidence" value="ECO:0007669"/>
    <property type="project" value="TreeGrafter"/>
</dbReference>
<dbReference type="PANTHER" id="PTHR22950:SF678">
    <property type="entry name" value="VACUOLAR AMINO ACID TRANSPORTER 5-RELATED"/>
    <property type="match status" value="1"/>
</dbReference>
<dbReference type="STRING" id="1314785.A0A165GCM7"/>
<dbReference type="FunCoup" id="A0A165GCM7">
    <property type="interactions" value="278"/>
</dbReference>
<evidence type="ECO:0000256" key="7">
    <source>
        <dbReference type="ARBA" id="ARBA00022989"/>
    </source>
</evidence>
<feature type="transmembrane region" description="Helical" evidence="9">
    <location>
        <begin position="48"/>
        <end position="70"/>
    </location>
</feature>
<dbReference type="GO" id="GO:0005313">
    <property type="term" value="F:L-glutamate transmembrane transporter activity"/>
    <property type="evidence" value="ECO:0007669"/>
    <property type="project" value="TreeGrafter"/>
</dbReference>
<dbReference type="RefSeq" id="XP_040767903.1">
    <property type="nucleotide sequence ID" value="XM_040911152.1"/>
</dbReference>
<dbReference type="PANTHER" id="PTHR22950">
    <property type="entry name" value="AMINO ACID TRANSPORTER"/>
    <property type="match status" value="1"/>
</dbReference>
<gene>
    <name evidence="11" type="ORF">LAESUDRAFT_741706</name>
</gene>
<evidence type="ECO:0000259" key="10">
    <source>
        <dbReference type="Pfam" id="PF01490"/>
    </source>
</evidence>
<feature type="transmembrane region" description="Helical" evidence="9">
    <location>
        <begin position="200"/>
        <end position="220"/>
    </location>
</feature>
<evidence type="ECO:0000256" key="1">
    <source>
        <dbReference type="ARBA" id="ARBA00004128"/>
    </source>
</evidence>
<dbReference type="OrthoDB" id="438545at2759"/>
<feature type="transmembrane region" description="Helical" evidence="9">
    <location>
        <begin position="122"/>
        <end position="144"/>
    </location>
</feature>
<feature type="transmembrane region" description="Helical" evidence="9">
    <location>
        <begin position="232"/>
        <end position="253"/>
    </location>
</feature>
<keyword evidence="12" id="KW-1185">Reference proteome</keyword>
<reference evidence="11 12" key="1">
    <citation type="journal article" date="2016" name="Mol. Biol. Evol.">
        <title>Comparative Genomics of Early-Diverging Mushroom-Forming Fungi Provides Insights into the Origins of Lignocellulose Decay Capabilities.</title>
        <authorList>
            <person name="Nagy L.G."/>
            <person name="Riley R."/>
            <person name="Tritt A."/>
            <person name="Adam C."/>
            <person name="Daum C."/>
            <person name="Floudas D."/>
            <person name="Sun H."/>
            <person name="Yadav J.S."/>
            <person name="Pangilinan J."/>
            <person name="Larsson K.H."/>
            <person name="Matsuura K."/>
            <person name="Barry K."/>
            <person name="Labutti K."/>
            <person name="Kuo R."/>
            <person name="Ohm R.A."/>
            <person name="Bhattacharya S.S."/>
            <person name="Shirouzu T."/>
            <person name="Yoshinaga Y."/>
            <person name="Martin F.M."/>
            <person name="Grigoriev I.V."/>
            <person name="Hibbett D.S."/>
        </authorList>
    </citation>
    <scope>NUCLEOTIDE SEQUENCE [LARGE SCALE GENOMIC DNA]</scope>
    <source>
        <strain evidence="11 12">93-53</strain>
    </source>
</reference>
<sequence length="471" mass="51006">MVQTYGVAPAEAEHEDVQARIENLGEGDALLGAEASARRLKRDGHATLSSSVGNLANTIIGSGMLTFPLAMASAGIIPGIITCLFSGGVAAFGLYLLSLCATKVPHRRASFFAVAELTFPRAAVFFDAAIAIKCFGVSISYLIIVKSLMPKVVAALYHDLASTSPPVWAQSGRVWISIMMSILFPLSFMRKIDSLRHTSYIALFSVAYLVVVVVVCYFFPLEGTPAAGDIHLVHFSPSFVSTFPVQVFAYTCAQNIFPIFNEIRSNTQTRMNIVIGTSIGSAAIIYEVIAIFGYLTFGSKVGANIIAMYPSTSLFIAVGQLSVAILVMFSYPLQVHPCRNCLDKVFHMGHVSKQVTDVEDDEIEDEHSDNTDMSPLKHVLLTVGIVVSGFMIAYFVDDLQMVLSFVGSTGSTTISFILPGLFYWQLSQSDPSASKTLSRAALALAVYGVCIFIFCLSFNIYQVVRPTISVH</sequence>
<dbReference type="InParanoid" id="A0A165GCM7"/>
<evidence type="ECO:0000313" key="11">
    <source>
        <dbReference type="EMBL" id="KZT10163.1"/>
    </source>
</evidence>
<evidence type="ECO:0000256" key="9">
    <source>
        <dbReference type="SAM" id="Phobius"/>
    </source>
</evidence>
<dbReference type="AlphaFoldDB" id="A0A165GCM7"/>
<keyword evidence="7 9" id="KW-1133">Transmembrane helix</keyword>
<feature type="transmembrane region" description="Helical" evidence="9">
    <location>
        <begin position="273"/>
        <end position="295"/>
    </location>
</feature>
<comment type="subcellular location">
    <subcellularLocation>
        <location evidence="1">Vacuole membrane</location>
        <topology evidence="1">Multi-pass membrane protein</topology>
    </subcellularLocation>
</comment>
<evidence type="ECO:0000313" key="12">
    <source>
        <dbReference type="Proteomes" id="UP000076871"/>
    </source>
</evidence>
<dbReference type="GO" id="GO:0005290">
    <property type="term" value="F:L-histidine transmembrane transporter activity"/>
    <property type="evidence" value="ECO:0007669"/>
    <property type="project" value="TreeGrafter"/>
</dbReference>
<feature type="transmembrane region" description="Helical" evidence="9">
    <location>
        <begin position="402"/>
        <end position="424"/>
    </location>
</feature>
<evidence type="ECO:0000256" key="2">
    <source>
        <dbReference type="ARBA" id="ARBA00008066"/>
    </source>
</evidence>
<protein>
    <recommendedName>
        <fullName evidence="10">Amino acid transporter transmembrane domain-containing protein</fullName>
    </recommendedName>
</protein>
<dbReference type="GO" id="GO:0000329">
    <property type="term" value="C:fungal-type vacuole membrane"/>
    <property type="evidence" value="ECO:0007669"/>
    <property type="project" value="TreeGrafter"/>
</dbReference>
<keyword evidence="6" id="KW-0029">Amino-acid transport</keyword>
<dbReference type="GO" id="GO:0015194">
    <property type="term" value="F:L-serine transmembrane transporter activity"/>
    <property type="evidence" value="ECO:0007669"/>
    <property type="project" value="TreeGrafter"/>
</dbReference>
<dbReference type="Proteomes" id="UP000076871">
    <property type="component" value="Unassembled WGS sequence"/>
</dbReference>
<dbReference type="InterPro" id="IPR013057">
    <property type="entry name" value="AA_transpt_TM"/>
</dbReference>
<dbReference type="GeneID" id="63828181"/>
<evidence type="ECO:0000256" key="5">
    <source>
        <dbReference type="ARBA" id="ARBA00022692"/>
    </source>
</evidence>
<name>A0A165GCM7_9APHY</name>
<evidence type="ECO:0000256" key="6">
    <source>
        <dbReference type="ARBA" id="ARBA00022970"/>
    </source>
</evidence>
<feature type="domain" description="Amino acid transporter transmembrane" evidence="10">
    <location>
        <begin position="46"/>
        <end position="456"/>
    </location>
</feature>
<dbReference type="Pfam" id="PF01490">
    <property type="entry name" value="Aa_trans"/>
    <property type="match status" value="1"/>
</dbReference>
<dbReference type="GO" id="GO:0015189">
    <property type="term" value="F:L-lysine transmembrane transporter activity"/>
    <property type="evidence" value="ECO:0007669"/>
    <property type="project" value="TreeGrafter"/>
</dbReference>
<organism evidence="11 12">
    <name type="scientific">Laetiporus sulphureus 93-53</name>
    <dbReference type="NCBI Taxonomy" id="1314785"/>
    <lineage>
        <taxon>Eukaryota</taxon>
        <taxon>Fungi</taxon>
        <taxon>Dikarya</taxon>
        <taxon>Basidiomycota</taxon>
        <taxon>Agaricomycotina</taxon>
        <taxon>Agaricomycetes</taxon>
        <taxon>Polyporales</taxon>
        <taxon>Laetiporus</taxon>
    </lineage>
</organism>
<evidence type="ECO:0000256" key="3">
    <source>
        <dbReference type="ARBA" id="ARBA00022448"/>
    </source>
</evidence>
<evidence type="ECO:0000256" key="8">
    <source>
        <dbReference type="ARBA" id="ARBA00023136"/>
    </source>
</evidence>
<evidence type="ECO:0000256" key="4">
    <source>
        <dbReference type="ARBA" id="ARBA00022554"/>
    </source>
</evidence>
<dbReference type="EMBL" id="KV427610">
    <property type="protein sequence ID" value="KZT10163.1"/>
    <property type="molecule type" value="Genomic_DNA"/>
</dbReference>
<accession>A0A165GCM7</accession>
<feature type="transmembrane region" description="Helical" evidence="9">
    <location>
        <begin position="307"/>
        <end position="329"/>
    </location>
</feature>